<proteinExistence type="predicted"/>
<evidence type="ECO:0000313" key="2">
    <source>
        <dbReference type="Proteomes" id="UP000276888"/>
    </source>
</evidence>
<evidence type="ECO:0000313" key="1">
    <source>
        <dbReference type="EMBL" id="AZS36161.1"/>
    </source>
</evidence>
<dbReference type="Proteomes" id="UP000276888">
    <property type="component" value="Chromosome"/>
</dbReference>
<gene>
    <name evidence="1" type="ORF">CVS47_00761</name>
</gene>
<dbReference type="KEGG" id="mlv:CVS47_00761"/>
<keyword evidence="2" id="KW-1185">Reference proteome</keyword>
<organism evidence="1 2">
    <name type="scientific">Microbacterium lemovicicum</name>
    <dbReference type="NCBI Taxonomy" id="1072463"/>
    <lineage>
        <taxon>Bacteria</taxon>
        <taxon>Bacillati</taxon>
        <taxon>Actinomycetota</taxon>
        <taxon>Actinomycetes</taxon>
        <taxon>Micrococcales</taxon>
        <taxon>Microbacteriaceae</taxon>
        <taxon>Microbacterium</taxon>
    </lineage>
</organism>
<name>A0A3S9W7V8_9MICO</name>
<sequence>MNASSNAYRYYIMRNRAHIQRYYRALGVYRPIPFALGTALTFGKELIRLLLVERTVRGTSNLFRGLRDGRKIARDRSWRPMPALTA</sequence>
<accession>A0A3S9W7V8</accession>
<reference evidence="1 2" key="1">
    <citation type="submission" date="2018-08" db="EMBL/GenBank/DDBJ databases">
        <title>Microbacterium lemovicicum sp. nov., a bacterium isolated from a natural uranium-rich soil.</title>
        <authorList>
            <person name="ORTET P."/>
        </authorList>
    </citation>
    <scope>NUCLEOTIDE SEQUENCE [LARGE SCALE GENOMIC DNA]</scope>
    <source>
        <strain evidence="1 2">Viu22</strain>
    </source>
</reference>
<protein>
    <submittedName>
        <fullName evidence="1">Uncharacterized protein</fullName>
    </submittedName>
</protein>
<dbReference type="AlphaFoldDB" id="A0A3S9W7V8"/>
<dbReference type="EMBL" id="CP031423">
    <property type="protein sequence ID" value="AZS36161.1"/>
    <property type="molecule type" value="Genomic_DNA"/>
</dbReference>